<dbReference type="GO" id="GO:0016829">
    <property type="term" value="F:lyase activity"/>
    <property type="evidence" value="ECO:0007669"/>
    <property type="project" value="UniProtKB-KW"/>
</dbReference>
<dbReference type="InterPro" id="IPR012334">
    <property type="entry name" value="Pectin_lyas_fold"/>
</dbReference>
<name>A0A1T4ST55_9BACT</name>
<dbReference type="InterPro" id="IPR011050">
    <property type="entry name" value="Pectin_lyase_fold/virulence"/>
</dbReference>
<evidence type="ECO:0000313" key="3">
    <source>
        <dbReference type="Proteomes" id="UP000190367"/>
    </source>
</evidence>
<accession>A0A1T4ST55</accession>
<dbReference type="InterPro" id="IPR051801">
    <property type="entry name" value="GH28_Enzymes"/>
</dbReference>
<feature type="domain" description="Rhamnogalacturonase A/B/Epimerase-like pectate lyase" evidence="1">
    <location>
        <begin position="30"/>
        <end position="283"/>
    </location>
</feature>
<dbReference type="STRING" id="634771.SAMN04488128_103459"/>
<dbReference type="Proteomes" id="UP000190367">
    <property type="component" value="Unassembled WGS sequence"/>
</dbReference>
<gene>
    <name evidence="2" type="ORF">SAMN04488128_103459</name>
</gene>
<dbReference type="Gene3D" id="2.160.20.10">
    <property type="entry name" value="Single-stranded right-handed beta-helix, Pectin lyase-like"/>
    <property type="match status" value="1"/>
</dbReference>
<dbReference type="Pfam" id="PF12708">
    <property type="entry name" value="Pect-lyase_RHGA_epim"/>
    <property type="match status" value="1"/>
</dbReference>
<dbReference type="InterPro" id="IPR024535">
    <property type="entry name" value="RHGA/B-epi-like_pectate_lyase"/>
</dbReference>
<proteinExistence type="predicted"/>
<dbReference type="OrthoDB" id="927318at2"/>
<keyword evidence="3" id="KW-1185">Reference proteome</keyword>
<evidence type="ECO:0000313" key="2">
    <source>
        <dbReference type="EMBL" id="SKA31346.1"/>
    </source>
</evidence>
<dbReference type="PANTHER" id="PTHR31339">
    <property type="entry name" value="PECTIN LYASE-RELATED"/>
    <property type="match status" value="1"/>
</dbReference>
<dbReference type="AlphaFoldDB" id="A0A1T4ST55"/>
<dbReference type="SUPFAM" id="SSF51126">
    <property type="entry name" value="Pectin lyase-like"/>
    <property type="match status" value="1"/>
</dbReference>
<evidence type="ECO:0000259" key="1">
    <source>
        <dbReference type="Pfam" id="PF12708"/>
    </source>
</evidence>
<keyword evidence="2" id="KW-0456">Lyase</keyword>
<dbReference type="EMBL" id="FUWZ01000003">
    <property type="protein sequence ID" value="SKA31346.1"/>
    <property type="molecule type" value="Genomic_DNA"/>
</dbReference>
<sequence>MLYQKEIVKRIILVSLVMLGGIISYAQQVTNVRAHGALADGNTDDSKAFQRAIVKAQKNGTRKIFVPKGHYLIAQPIRLPSYFTLEASPDAYIELKPSSNQYLLQNEDQVNGNAHIKVTGGKWNGNGWTQTRTIRSTVDSSEFCFGMFFYKVRQLEVSNLQIDSTRSWGIAYMECDTVHIHDVHFQQNPFKDARHTSALGQNGDGVTGGGNHVRIENISGFTNDDLVAFAAGGACFQGKMAPFPAVDYRDITVRNITPENIYDSIPTLKAVAFYTFENRKVSDITIENVHGNTAMASVLFYSLFDKTGYFSNVTIREVSGANVYGRSTQAWYPTEYGVICVRQSVIDRLDISRVSREERRYANPQFSFDKHTIIDSLHIDQVDIRHQQIQGDLLWQAAGAVIKNCRISGVSVRNMK</sequence>
<dbReference type="RefSeq" id="WP_078670808.1">
    <property type="nucleotide sequence ID" value="NZ_FUWZ01000003.1"/>
</dbReference>
<organism evidence="2 3">
    <name type="scientific">Chitinophaga eiseniae</name>
    <dbReference type="NCBI Taxonomy" id="634771"/>
    <lineage>
        <taxon>Bacteria</taxon>
        <taxon>Pseudomonadati</taxon>
        <taxon>Bacteroidota</taxon>
        <taxon>Chitinophagia</taxon>
        <taxon>Chitinophagales</taxon>
        <taxon>Chitinophagaceae</taxon>
        <taxon>Chitinophaga</taxon>
    </lineage>
</organism>
<dbReference type="PANTHER" id="PTHR31339:SF9">
    <property type="entry name" value="PLASMIN AND FIBRONECTIN-BINDING PROTEIN A"/>
    <property type="match status" value="1"/>
</dbReference>
<reference evidence="3" key="1">
    <citation type="submission" date="2017-02" db="EMBL/GenBank/DDBJ databases">
        <authorList>
            <person name="Varghese N."/>
            <person name="Submissions S."/>
        </authorList>
    </citation>
    <scope>NUCLEOTIDE SEQUENCE [LARGE SCALE GENOMIC DNA]</scope>
    <source>
        <strain evidence="3">DSM 22224</strain>
    </source>
</reference>
<protein>
    <submittedName>
        <fullName evidence="2">Pectate lyase superfamily protein</fullName>
    </submittedName>
</protein>